<accession>A0A8H6YDW1</accession>
<keyword evidence="4" id="KW-1185">Reference proteome</keyword>
<organism evidence="3 4">
    <name type="scientific">Mycena sanguinolenta</name>
    <dbReference type="NCBI Taxonomy" id="230812"/>
    <lineage>
        <taxon>Eukaryota</taxon>
        <taxon>Fungi</taxon>
        <taxon>Dikarya</taxon>
        <taxon>Basidiomycota</taxon>
        <taxon>Agaricomycotina</taxon>
        <taxon>Agaricomycetes</taxon>
        <taxon>Agaricomycetidae</taxon>
        <taxon>Agaricales</taxon>
        <taxon>Marasmiineae</taxon>
        <taxon>Mycenaceae</taxon>
        <taxon>Mycena</taxon>
    </lineage>
</organism>
<dbReference type="EMBL" id="JACAZH010000010">
    <property type="protein sequence ID" value="KAF7357194.1"/>
    <property type="molecule type" value="Genomic_DNA"/>
</dbReference>
<dbReference type="InterPro" id="IPR029058">
    <property type="entry name" value="AB_hydrolase_fold"/>
</dbReference>
<name>A0A8H6YDW1_9AGAR</name>
<dbReference type="Gene3D" id="1.10.1200.10">
    <property type="entry name" value="ACP-like"/>
    <property type="match status" value="2"/>
</dbReference>
<feature type="domain" description="Thioesterase" evidence="2">
    <location>
        <begin position="256"/>
        <end position="407"/>
    </location>
</feature>
<evidence type="ECO:0000313" key="3">
    <source>
        <dbReference type="EMBL" id="KAF7357194.1"/>
    </source>
</evidence>
<dbReference type="SUPFAM" id="SSF47336">
    <property type="entry name" value="ACP-like"/>
    <property type="match status" value="1"/>
</dbReference>
<feature type="domain" description="Carrier" evidence="1">
    <location>
        <begin position="171"/>
        <end position="229"/>
    </location>
</feature>
<dbReference type="OrthoDB" id="10253869at2759"/>
<dbReference type="Gene3D" id="3.40.50.1820">
    <property type="entry name" value="alpha/beta hydrolase"/>
    <property type="match status" value="1"/>
</dbReference>
<dbReference type="InterPro" id="IPR001031">
    <property type="entry name" value="Thioesterase"/>
</dbReference>
<dbReference type="InterPro" id="IPR009081">
    <property type="entry name" value="PP-bd_ACP"/>
</dbReference>
<reference evidence="3" key="1">
    <citation type="submission" date="2020-05" db="EMBL/GenBank/DDBJ databases">
        <title>Mycena genomes resolve the evolution of fungal bioluminescence.</title>
        <authorList>
            <person name="Tsai I.J."/>
        </authorList>
    </citation>
    <scope>NUCLEOTIDE SEQUENCE</scope>
    <source>
        <strain evidence="3">160909Yilan</strain>
    </source>
</reference>
<dbReference type="Pfam" id="PF00550">
    <property type="entry name" value="PP-binding"/>
    <property type="match status" value="1"/>
</dbReference>
<gene>
    <name evidence="3" type="ORF">MSAN_01314100</name>
</gene>
<dbReference type="Pfam" id="PF00975">
    <property type="entry name" value="Thioesterase"/>
    <property type="match status" value="1"/>
</dbReference>
<evidence type="ECO:0000259" key="2">
    <source>
        <dbReference type="Pfam" id="PF00975"/>
    </source>
</evidence>
<comment type="caution">
    <text evidence="3">The sequence shown here is derived from an EMBL/GenBank/DDBJ whole genome shotgun (WGS) entry which is preliminary data.</text>
</comment>
<proteinExistence type="predicted"/>
<dbReference type="Proteomes" id="UP000623467">
    <property type="component" value="Unassembled WGS sequence"/>
</dbReference>
<evidence type="ECO:0000259" key="1">
    <source>
        <dbReference type="Pfam" id="PF00550"/>
    </source>
</evidence>
<dbReference type="SUPFAM" id="SSF53474">
    <property type="entry name" value="alpha/beta-Hydrolases"/>
    <property type="match status" value="1"/>
</dbReference>
<dbReference type="InterPro" id="IPR036736">
    <property type="entry name" value="ACP-like_sf"/>
</dbReference>
<sequence>MPEVLEAVYSDRRNDVPLTKPTEASWVYLEDGLRKLDDSPFNQYIPDMDWKSLDAHFPLPAPFRHLISVKYHRPTHQKQSRHKEDLLSRVLDLLEVSAADFDFTQPLTIYGLDSISAAKLSSMLRPFASFSQIQLLGGATWSEIQKEFQSSSSTGDSDESSTLGDITLADDILLDILGVSPEDFSPDIPLSSYGLDSLGASRLATALKPFMTLTQMQLMGQTTWSELLQLADTSHDSVDHSAAQPLVEIFSGPGTPLIILPGANGSIAPFLGLRKHFRGPVWAMQITESTPLESLLGLAEFWKEQICEKRPHGPYRFAAYSASVLLGVALTKMMEDAGEEVLQLTFIENCPVLWTREESEALLRERTEAEFRDLSDESVLDMLRNDPSAGHVALSNYEAALRDLPEASPSSCSEVGITRTVMTLIFRFLREFYSPTGAKSFSTFIGPFTTWLFSVKAPLLVLVAEHGVVHSIPGGAWPDLGASRFRNPVTAHHITGVGHFGLFADERVARMLEH</sequence>
<protein>
    <submittedName>
        <fullName evidence="3">PKS-AT domain-containing protein</fullName>
    </submittedName>
</protein>
<dbReference type="AlphaFoldDB" id="A0A8H6YDW1"/>
<evidence type="ECO:0000313" key="4">
    <source>
        <dbReference type="Proteomes" id="UP000623467"/>
    </source>
</evidence>